<dbReference type="Proteomes" id="UP001157961">
    <property type="component" value="Unassembled WGS sequence"/>
</dbReference>
<evidence type="ECO:0008006" key="4">
    <source>
        <dbReference type="Google" id="ProtNLM"/>
    </source>
</evidence>
<name>A0ABY1PKR5_9RHOB</name>
<organism evidence="2 3">
    <name type="scientific">Shimia sagamensis</name>
    <dbReference type="NCBI Taxonomy" id="1566352"/>
    <lineage>
        <taxon>Bacteria</taxon>
        <taxon>Pseudomonadati</taxon>
        <taxon>Pseudomonadota</taxon>
        <taxon>Alphaproteobacteria</taxon>
        <taxon>Rhodobacterales</taxon>
        <taxon>Roseobacteraceae</taxon>
    </lineage>
</organism>
<evidence type="ECO:0000256" key="1">
    <source>
        <dbReference type="SAM" id="MobiDB-lite"/>
    </source>
</evidence>
<keyword evidence="3" id="KW-1185">Reference proteome</keyword>
<accession>A0ABY1PKR5</accession>
<evidence type="ECO:0000313" key="3">
    <source>
        <dbReference type="Proteomes" id="UP001157961"/>
    </source>
</evidence>
<gene>
    <name evidence="2" type="ORF">SAMN06265373_11411</name>
</gene>
<feature type="compositionally biased region" description="Basic and acidic residues" evidence="1">
    <location>
        <begin position="13"/>
        <end position="23"/>
    </location>
</feature>
<proteinExistence type="predicted"/>
<dbReference type="EMBL" id="FXTY01000014">
    <property type="protein sequence ID" value="SMP36190.1"/>
    <property type="molecule type" value="Genomic_DNA"/>
</dbReference>
<dbReference type="RefSeq" id="WP_283428000.1">
    <property type="nucleotide sequence ID" value="NZ_FXTY01000014.1"/>
</dbReference>
<protein>
    <recommendedName>
        <fullName evidence="4">Flagellar motor switch protein FliM</fullName>
    </recommendedName>
</protein>
<comment type="caution">
    <text evidence="2">The sequence shown here is derived from an EMBL/GenBank/DDBJ whole genome shotgun (WGS) entry which is preliminary data.</text>
</comment>
<evidence type="ECO:0000313" key="2">
    <source>
        <dbReference type="EMBL" id="SMP36190.1"/>
    </source>
</evidence>
<sequence length="429" mass="45349">MSETQATSILRRKAADGRTEHQARAMSPNKALRLGLALAAEKGMDLALDVTDVRHVKLPHRALEVTLDNESLLVLLEGQNGEPGALAVDMQVLAGLVEFQTLGQVIPKPVVERVPTKVDAALITPFLEDALMRYVRMLGEEGEAPYWLQHYKFGAMMLDTRTLSLAMTAQDYHMFVLDVKLERGKKSGTMALLFPDVQVLLDEPDDATETDAEKFQNGVKEATTLLNAVVGKISLPIAQIQGLQIGDTLALPEGSMQNAKLEAPTGEAIAEVRIGQLNGMRAVCVPGLVGAAAATSASTDLTVPDMPDMGMPDMDAPEMPAMDMPSMDMPGMDMPAMGGMDDIGGDLPGMAEMPALDGGDLPDFGGDLPDLGGGGLPDLEPMGEMGVGLDADNGMEDFGGLDDLDELIQLGNDDIGDPAALADLDLTGT</sequence>
<reference evidence="2 3" key="1">
    <citation type="submission" date="2017-05" db="EMBL/GenBank/DDBJ databases">
        <authorList>
            <person name="Varghese N."/>
            <person name="Submissions S."/>
        </authorList>
    </citation>
    <scope>NUCLEOTIDE SEQUENCE [LARGE SCALE GENOMIC DNA]</scope>
    <source>
        <strain evidence="2 3">DSM 29734</strain>
    </source>
</reference>
<feature type="region of interest" description="Disordered" evidence="1">
    <location>
        <begin position="1"/>
        <end position="26"/>
    </location>
</feature>